<name>A0A1I5PFG7_9PSEU</name>
<protein>
    <recommendedName>
        <fullName evidence="3">Excreted virulence factor EspC, type VII ESX diderm</fullName>
    </recommendedName>
</protein>
<dbReference type="RefSeq" id="WP_134045855.1">
    <property type="nucleotide sequence ID" value="NZ_FOWW01000002.1"/>
</dbReference>
<keyword evidence="2" id="KW-1185">Reference proteome</keyword>
<dbReference type="OrthoDB" id="3627098at2"/>
<dbReference type="STRING" id="587909.SAMN05421810_102274"/>
<dbReference type="EMBL" id="FOWW01000002">
    <property type="protein sequence ID" value="SFP32844.1"/>
    <property type="molecule type" value="Genomic_DNA"/>
</dbReference>
<proteinExistence type="predicted"/>
<dbReference type="AlphaFoldDB" id="A0A1I5PFG7"/>
<sequence>MGADGDSGNSFLQNVLAEGLEPDKVNNFADGAKNILAQAKAGKWAVSEEMGEALFSAIKTAEEKVASIDPRLWNLVQTPKLGNDKYAQQVSQQVLLALDSDDRSLVPTFRTFQEGLGDVRHAIEAAKKNYQMADEESALRLGPLMDGNQ</sequence>
<dbReference type="Proteomes" id="UP000198727">
    <property type="component" value="Unassembled WGS sequence"/>
</dbReference>
<gene>
    <name evidence="1" type="ORF">SAMN05421810_102274</name>
</gene>
<evidence type="ECO:0000313" key="2">
    <source>
        <dbReference type="Proteomes" id="UP000198727"/>
    </source>
</evidence>
<evidence type="ECO:0008006" key="3">
    <source>
        <dbReference type="Google" id="ProtNLM"/>
    </source>
</evidence>
<accession>A0A1I5PFG7</accession>
<evidence type="ECO:0000313" key="1">
    <source>
        <dbReference type="EMBL" id="SFP32844.1"/>
    </source>
</evidence>
<reference evidence="2" key="1">
    <citation type="submission" date="2016-10" db="EMBL/GenBank/DDBJ databases">
        <authorList>
            <person name="Varghese N."/>
            <person name="Submissions S."/>
        </authorList>
    </citation>
    <scope>NUCLEOTIDE SEQUENCE [LARGE SCALE GENOMIC DNA]</scope>
    <source>
        <strain evidence="2">CGMCC 4.5579</strain>
    </source>
</reference>
<organism evidence="1 2">
    <name type="scientific">Amycolatopsis arida</name>
    <dbReference type="NCBI Taxonomy" id="587909"/>
    <lineage>
        <taxon>Bacteria</taxon>
        <taxon>Bacillati</taxon>
        <taxon>Actinomycetota</taxon>
        <taxon>Actinomycetes</taxon>
        <taxon>Pseudonocardiales</taxon>
        <taxon>Pseudonocardiaceae</taxon>
        <taxon>Amycolatopsis</taxon>
    </lineage>
</organism>